<dbReference type="Gene3D" id="3.40.1620.10">
    <property type="entry name" value="YefM-like domain"/>
    <property type="match status" value="1"/>
</dbReference>
<keyword evidence="4" id="KW-1185">Reference proteome</keyword>
<name>A0A1H7R9I0_9HYPH</name>
<dbReference type="NCBIfam" id="TIGR01552">
    <property type="entry name" value="phd_fam"/>
    <property type="match status" value="1"/>
</dbReference>
<dbReference type="OrthoDB" id="7276624at2"/>
<dbReference type="Proteomes" id="UP000199664">
    <property type="component" value="Unassembled WGS sequence"/>
</dbReference>
<dbReference type="SUPFAM" id="SSF143120">
    <property type="entry name" value="YefM-like"/>
    <property type="match status" value="1"/>
</dbReference>
<sequence>MVKTVSAAQANREFSKLMKLAESGERVVVTSRGQPKVQITRVEEPDAEKARRREAFDRLTTWLNSRPVQNFPKLTRDDFYD</sequence>
<comment type="similarity">
    <text evidence="1 2">Belongs to the phD/YefM antitoxin family.</text>
</comment>
<comment type="function">
    <text evidence="2">Antitoxin component of a type II toxin-antitoxin (TA) system.</text>
</comment>
<dbReference type="Pfam" id="PF02604">
    <property type="entry name" value="PhdYeFM_antitox"/>
    <property type="match status" value="1"/>
</dbReference>
<evidence type="ECO:0000256" key="1">
    <source>
        <dbReference type="ARBA" id="ARBA00009981"/>
    </source>
</evidence>
<dbReference type="InterPro" id="IPR006442">
    <property type="entry name" value="Antitoxin_Phd/YefM"/>
</dbReference>
<gene>
    <name evidence="3" type="ORF">SAMN04515666_104307</name>
</gene>
<evidence type="ECO:0000313" key="3">
    <source>
        <dbReference type="EMBL" id="SEL56926.1"/>
    </source>
</evidence>
<protein>
    <recommendedName>
        <fullName evidence="2">Antitoxin</fullName>
    </recommendedName>
</protein>
<dbReference type="InterPro" id="IPR036165">
    <property type="entry name" value="YefM-like_sf"/>
</dbReference>
<reference evidence="4" key="1">
    <citation type="submission" date="2016-10" db="EMBL/GenBank/DDBJ databases">
        <authorList>
            <person name="Varghese N."/>
            <person name="Submissions S."/>
        </authorList>
    </citation>
    <scope>NUCLEOTIDE SEQUENCE [LARGE SCALE GENOMIC DNA]</scope>
    <source>
        <strain evidence="4">LMG 26383,CCUG 61248,R- 45681</strain>
    </source>
</reference>
<accession>A0A1H7R9I0</accession>
<organism evidence="3 4">
    <name type="scientific">Bosea lupini</name>
    <dbReference type="NCBI Taxonomy" id="1036779"/>
    <lineage>
        <taxon>Bacteria</taxon>
        <taxon>Pseudomonadati</taxon>
        <taxon>Pseudomonadota</taxon>
        <taxon>Alphaproteobacteria</taxon>
        <taxon>Hyphomicrobiales</taxon>
        <taxon>Boseaceae</taxon>
        <taxon>Bosea</taxon>
    </lineage>
</organism>
<evidence type="ECO:0000256" key="2">
    <source>
        <dbReference type="RuleBase" id="RU362080"/>
    </source>
</evidence>
<dbReference type="EMBL" id="FOAN01000004">
    <property type="protein sequence ID" value="SEL56926.1"/>
    <property type="molecule type" value="Genomic_DNA"/>
</dbReference>
<proteinExistence type="inferred from homology"/>
<dbReference type="RefSeq" id="WP_091835302.1">
    <property type="nucleotide sequence ID" value="NZ_FOAN01000004.1"/>
</dbReference>
<dbReference type="AlphaFoldDB" id="A0A1H7R9I0"/>
<dbReference type="STRING" id="1036779.SAMN04515666_104307"/>
<evidence type="ECO:0000313" key="4">
    <source>
        <dbReference type="Proteomes" id="UP000199664"/>
    </source>
</evidence>